<evidence type="ECO:0000256" key="2">
    <source>
        <dbReference type="ARBA" id="ARBA00022840"/>
    </source>
</evidence>
<dbReference type="GO" id="GO:0005524">
    <property type="term" value="F:ATP binding"/>
    <property type="evidence" value="ECO:0007669"/>
    <property type="project" value="UniProtKB-KW"/>
</dbReference>
<comment type="similarity">
    <text evidence="4">Belongs to the AAA ATPase family.</text>
</comment>
<accession>A0A1G2KX57</accession>
<protein>
    <recommendedName>
        <fullName evidence="5">AAA+ ATPase domain-containing protein</fullName>
    </recommendedName>
</protein>
<evidence type="ECO:0000256" key="4">
    <source>
        <dbReference type="RuleBase" id="RU003651"/>
    </source>
</evidence>
<keyword evidence="2 4" id="KW-0067">ATP-binding</keyword>
<dbReference type="Proteomes" id="UP000177811">
    <property type="component" value="Unassembled WGS sequence"/>
</dbReference>
<dbReference type="InterPro" id="IPR003593">
    <property type="entry name" value="AAA+_ATPase"/>
</dbReference>
<dbReference type="PANTHER" id="PTHR23077">
    <property type="entry name" value="AAA-FAMILY ATPASE"/>
    <property type="match status" value="1"/>
</dbReference>
<reference evidence="6 7" key="1">
    <citation type="journal article" date="2016" name="Nat. Commun.">
        <title>Thousands of microbial genomes shed light on interconnected biogeochemical processes in an aquifer system.</title>
        <authorList>
            <person name="Anantharaman K."/>
            <person name="Brown C.T."/>
            <person name="Hug L.A."/>
            <person name="Sharon I."/>
            <person name="Castelle C.J."/>
            <person name="Probst A.J."/>
            <person name="Thomas B.C."/>
            <person name="Singh A."/>
            <person name="Wilkins M.J."/>
            <person name="Karaoz U."/>
            <person name="Brodie E.L."/>
            <person name="Williams K.H."/>
            <person name="Hubbard S.S."/>
            <person name="Banfield J.F."/>
        </authorList>
    </citation>
    <scope>NUCLEOTIDE SEQUENCE [LARGE SCALE GENOMIC DNA]</scope>
</reference>
<evidence type="ECO:0000256" key="1">
    <source>
        <dbReference type="ARBA" id="ARBA00022741"/>
    </source>
</evidence>
<feature type="non-terminal residue" evidence="6">
    <location>
        <position position="1"/>
    </location>
</feature>
<dbReference type="EMBL" id="MHQL01000003">
    <property type="protein sequence ID" value="OHA03997.1"/>
    <property type="molecule type" value="Genomic_DNA"/>
</dbReference>
<dbReference type="SMART" id="SM00382">
    <property type="entry name" value="AAA"/>
    <property type="match status" value="1"/>
</dbReference>
<dbReference type="Pfam" id="PF00004">
    <property type="entry name" value="AAA"/>
    <property type="match status" value="1"/>
</dbReference>
<sequence>AEQRELTKIFDDLVKLDASALADLQKLRGQVKKMIEKLNAILVQPFQTATLLRGDTLQVPKQNDDGSVVMENVPVFWVVGNRGEMVQLTIDPDVYEKKKARLVPGQIVRFSAQHAHIFDIVSDELRDELMRTGQEVSIDEILNANEVRIAVRMDEKEVVRIPAWFTDEMRKRIRVGEKWVRPVVGPAFLGYGPLPKSDVAEVLLEEVPDISFDQIGGLKDQIGKIRDAVELPYLYREEFLDHGLPAPKGVLLYGPPGCGKTLIAKAIANNLAARLSEKLKQIVTGYFINIKGPELLNKYVGETERKIREIFAMAREKASQDAPVVIFFDEMDALFRQRGSGISSDMESTIVPQLLAEIDGVEALRNVIVVGASNRQDLIDPAVLRPGRLDVKIEVSRPDAAGAFDILSIYLKAGVPLHKKYWDDKPHAHRMPNRLMDLMPEQWRAVDEKLRVVRETRGIKRRFVGQGVVKIDAVAADRRIKEMLLFDPEKAERARKALQAQPDTWSHEEWQIDSVGDAWNMLIYKAVEAMFLHTGAMASDAKKKKQEAENVIHSFFTREGSYIEADNQFLEITYEKGDKEILYHSDFLSGAALESMHRRAKKYAVKRYIETAHRERGIMMADLWNATRDEFREAEDLPNTANPDDWARIVGRKGQRIVYVKPLKGEVKQSAYEGPAEVVNTGQYL</sequence>
<dbReference type="PANTHER" id="PTHR23077:SF144">
    <property type="entry name" value="PROTEASOME-ASSOCIATED ATPASE"/>
    <property type="match status" value="1"/>
</dbReference>
<dbReference type="InterPro" id="IPR003960">
    <property type="entry name" value="ATPase_AAA_CS"/>
</dbReference>
<evidence type="ECO:0000313" key="7">
    <source>
        <dbReference type="Proteomes" id="UP000177811"/>
    </source>
</evidence>
<dbReference type="InterPro" id="IPR003959">
    <property type="entry name" value="ATPase_AAA_core"/>
</dbReference>
<dbReference type="Gene3D" id="3.40.50.300">
    <property type="entry name" value="P-loop containing nucleotide triphosphate hydrolases"/>
    <property type="match status" value="1"/>
</dbReference>
<dbReference type="SUPFAM" id="SSF52540">
    <property type="entry name" value="P-loop containing nucleoside triphosphate hydrolases"/>
    <property type="match status" value="1"/>
</dbReference>
<name>A0A1G2KX57_9BACT</name>
<dbReference type="FunFam" id="3.40.50.300:FF:001025">
    <property type="entry name" value="ATPase family, AAA domain-containing 2B"/>
    <property type="match status" value="1"/>
</dbReference>
<organism evidence="6 7">
    <name type="scientific">Candidatus Sungbacteria bacterium RIFCSPHIGHO2_02_FULL_51_29</name>
    <dbReference type="NCBI Taxonomy" id="1802273"/>
    <lineage>
        <taxon>Bacteria</taxon>
        <taxon>Candidatus Sungiibacteriota</taxon>
    </lineage>
</organism>
<proteinExistence type="inferred from homology"/>
<dbReference type="AlphaFoldDB" id="A0A1G2KX57"/>
<dbReference type="GO" id="GO:0016887">
    <property type="term" value="F:ATP hydrolysis activity"/>
    <property type="evidence" value="ECO:0007669"/>
    <property type="project" value="InterPro"/>
</dbReference>
<dbReference type="InterPro" id="IPR027417">
    <property type="entry name" value="P-loop_NTPase"/>
</dbReference>
<dbReference type="PROSITE" id="PS00674">
    <property type="entry name" value="AAA"/>
    <property type="match status" value="1"/>
</dbReference>
<dbReference type="InterPro" id="IPR050168">
    <property type="entry name" value="AAA_ATPase_domain"/>
</dbReference>
<keyword evidence="3" id="KW-0175">Coiled coil</keyword>
<gene>
    <name evidence="6" type="ORF">A3C16_03080</name>
</gene>
<feature type="domain" description="AAA+ ATPase" evidence="5">
    <location>
        <begin position="246"/>
        <end position="399"/>
    </location>
</feature>
<evidence type="ECO:0000256" key="3">
    <source>
        <dbReference type="ARBA" id="ARBA00023054"/>
    </source>
</evidence>
<evidence type="ECO:0000313" key="6">
    <source>
        <dbReference type="EMBL" id="OHA03997.1"/>
    </source>
</evidence>
<comment type="caution">
    <text evidence="6">The sequence shown here is derived from an EMBL/GenBank/DDBJ whole genome shotgun (WGS) entry which is preliminary data.</text>
</comment>
<evidence type="ECO:0000259" key="5">
    <source>
        <dbReference type="SMART" id="SM00382"/>
    </source>
</evidence>
<keyword evidence="1 4" id="KW-0547">Nucleotide-binding</keyword>